<feature type="transmembrane region" description="Helical" evidence="9">
    <location>
        <begin position="12"/>
        <end position="33"/>
    </location>
</feature>
<dbReference type="RefSeq" id="WP_343786717.1">
    <property type="nucleotide sequence ID" value="NZ_BAAAER010000003.1"/>
</dbReference>
<comment type="subunit">
    <text evidence="9">The complex comprises the extracytoplasmic solute receptor protein and the two transmembrane proteins.</text>
</comment>
<keyword evidence="2 9" id="KW-0813">Transport</keyword>
<evidence type="ECO:0000256" key="2">
    <source>
        <dbReference type="ARBA" id="ARBA00022448"/>
    </source>
</evidence>
<evidence type="ECO:0000313" key="12">
    <source>
        <dbReference type="Proteomes" id="UP000529946"/>
    </source>
</evidence>
<feature type="transmembrane region" description="Helical" evidence="9">
    <location>
        <begin position="53"/>
        <end position="71"/>
    </location>
</feature>
<feature type="domain" description="Tripartite ATP-independent periplasmic transporters DctQ component" evidence="10">
    <location>
        <begin position="30"/>
        <end position="156"/>
    </location>
</feature>
<organism evidence="11 12">
    <name type="scientific">Brevundimonas lenta</name>
    <dbReference type="NCBI Taxonomy" id="424796"/>
    <lineage>
        <taxon>Bacteria</taxon>
        <taxon>Pseudomonadati</taxon>
        <taxon>Pseudomonadota</taxon>
        <taxon>Alphaproteobacteria</taxon>
        <taxon>Caulobacterales</taxon>
        <taxon>Caulobacteraceae</taxon>
        <taxon>Brevundimonas</taxon>
    </lineage>
</organism>
<name>A0A7W6JH69_9CAUL</name>
<sequence length="169" mass="17897">MSESRRGLTRALDGLAALVMGLAGLALVSMALIQAWQVFARYVLNDSPGWTEPLALLLMSFAVMFGASVAVRRETHFSFQTLLHALPNGLQWLLKSVSRLIAAAAGGCLMTYGGTLMIDDWSVNMAGAPLPSGLKFAGLCVGGGLILLFAIERLLTGDYHAPETTEAGD</sequence>
<keyword evidence="5 9" id="KW-0812">Transmembrane</keyword>
<evidence type="ECO:0000256" key="9">
    <source>
        <dbReference type="RuleBase" id="RU369079"/>
    </source>
</evidence>
<evidence type="ECO:0000256" key="1">
    <source>
        <dbReference type="ARBA" id="ARBA00004429"/>
    </source>
</evidence>
<gene>
    <name evidence="11" type="ORF">GGR12_002991</name>
</gene>
<dbReference type="PANTHER" id="PTHR35011">
    <property type="entry name" value="2,3-DIKETO-L-GULONATE TRAP TRANSPORTER SMALL PERMEASE PROTEIN YIAM"/>
    <property type="match status" value="1"/>
</dbReference>
<keyword evidence="12" id="KW-1185">Reference proteome</keyword>
<feature type="transmembrane region" description="Helical" evidence="9">
    <location>
        <begin position="92"/>
        <end position="113"/>
    </location>
</feature>
<dbReference type="GO" id="GO:0022857">
    <property type="term" value="F:transmembrane transporter activity"/>
    <property type="evidence" value="ECO:0007669"/>
    <property type="project" value="UniProtKB-UniRule"/>
</dbReference>
<evidence type="ECO:0000256" key="6">
    <source>
        <dbReference type="ARBA" id="ARBA00022989"/>
    </source>
</evidence>
<keyword evidence="7 9" id="KW-0472">Membrane</keyword>
<dbReference type="PANTHER" id="PTHR35011:SF11">
    <property type="entry name" value="TRAP TRANSPORTER SMALL PERMEASE PROTEIN"/>
    <property type="match status" value="1"/>
</dbReference>
<evidence type="ECO:0000313" key="11">
    <source>
        <dbReference type="EMBL" id="MBB4084103.1"/>
    </source>
</evidence>
<dbReference type="Pfam" id="PF04290">
    <property type="entry name" value="DctQ"/>
    <property type="match status" value="1"/>
</dbReference>
<comment type="caution">
    <text evidence="11">The sequence shown here is derived from an EMBL/GenBank/DDBJ whole genome shotgun (WGS) entry which is preliminary data.</text>
</comment>
<feature type="transmembrane region" description="Helical" evidence="9">
    <location>
        <begin position="133"/>
        <end position="151"/>
    </location>
</feature>
<evidence type="ECO:0000259" key="10">
    <source>
        <dbReference type="Pfam" id="PF04290"/>
    </source>
</evidence>
<dbReference type="GO" id="GO:0005886">
    <property type="term" value="C:plasma membrane"/>
    <property type="evidence" value="ECO:0007669"/>
    <property type="project" value="UniProtKB-SubCell"/>
</dbReference>
<keyword evidence="6 9" id="KW-1133">Transmembrane helix</keyword>
<dbReference type="AlphaFoldDB" id="A0A7W6JH69"/>
<reference evidence="11 12" key="1">
    <citation type="submission" date="2020-08" db="EMBL/GenBank/DDBJ databases">
        <title>Genomic Encyclopedia of Type Strains, Phase IV (KMG-IV): sequencing the most valuable type-strain genomes for metagenomic binning, comparative biology and taxonomic classification.</title>
        <authorList>
            <person name="Goeker M."/>
        </authorList>
    </citation>
    <scope>NUCLEOTIDE SEQUENCE [LARGE SCALE GENOMIC DNA]</scope>
    <source>
        <strain evidence="11 12">DSM 23960</strain>
    </source>
</reference>
<dbReference type="Proteomes" id="UP000529946">
    <property type="component" value="Unassembled WGS sequence"/>
</dbReference>
<comment type="function">
    <text evidence="9">Part of the tripartite ATP-independent periplasmic (TRAP) transport system.</text>
</comment>
<comment type="subcellular location">
    <subcellularLocation>
        <location evidence="1 9">Cell inner membrane</location>
        <topology evidence="1 9">Multi-pass membrane protein</topology>
    </subcellularLocation>
</comment>
<evidence type="ECO:0000256" key="7">
    <source>
        <dbReference type="ARBA" id="ARBA00023136"/>
    </source>
</evidence>
<protein>
    <recommendedName>
        <fullName evidence="9">TRAP transporter small permease protein</fullName>
    </recommendedName>
</protein>
<keyword evidence="3" id="KW-1003">Cell membrane</keyword>
<keyword evidence="4 9" id="KW-0997">Cell inner membrane</keyword>
<evidence type="ECO:0000256" key="5">
    <source>
        <dbReference type="ARBA" id="ARBA00022692"/>
    </source>
</evidence>
<comment type="similarity">
    <text evidence="8 9">Belongs to the TRAP transporter small permease family.</text>
</comment>
<accession>A0A7W6JH69</accession>
<evidence type="ECO:0000256" key="8">
    <source>
        <dbReference type="ARBA" id="ARBA00038436"/>
    </source>
</evidence>
<dbReference type="GO" id="GO:0015740">
    <property type="term" value="P:C4-dicarboxylate transport"/>
    <property type="evidence" value="ECO:0007669"/>
    <property type="project" value="TreeGrafter"/>
</dbReference>
<dbReference type="EMBL" id="JACIDM010000003">
    <property type="protein sequence ID" value="MBB4084103.1"/>
    <property type="molecule type" value="Genomic_DNA"/>
</dbReference>
<dbReference type="InterPro" id="IPR007387">
    <property type="entry name" value="TRAP_DctQ"/>
</dbReference>
<proteinExistence type="inferred from homology"/>
<evidence type="ECO:0000256" key="3">
    <source>
        <dbReference type="ARBA" id="ARBA00022475"/>
    </source>
</evidence>
<dbReference type="InterPro" id="IPR055348">
    <property type="entry name" value="DctQ"/>
</dbReference>
<evidence type="ECO:0000256" key="4">
    <source>
        <dbReference type="ARBA" id="ARBA00022519"/>
    </source>
</evidence>